<comment type="caution">
    <text evidence="1">The sequence shown here is derived from an EMBL/GenBank/DDBJ whole genome shotgun (WGS) entry which is preliminary data.</text>
</comment>
<sequence>MSLKSLVAAVLPDADVDVDVAAVAEELGVAPQPAKLSIITKAIANANTFFILLTSCISNCCF</sequence>
<gene>
    <name evidence="1" type="ORF">SDC9_151292</name>
</gene>
<accession>A0A645ERH8</accession>
<dbReference type="EMBL" id="VSSQ01049981">
    <property type="protein sequence ID" value="MPN04056.1"/>
    <property type="molecule type" value="Genomic_DNA"/>
</dbReference>
<evidence type="ECO:0000313" key="1">
    <source>
        <dbReference type="EMBL" id="MPN04056.1"/>
    </source>
</evidence>
<name>A0A645ERH8_9ZZZZ</name>
<proteinExistence type="predicted"/>
<reference evidence="1" key="1">
    <citation type="submission" date="2019-08" db="EMBL/GenBank/DDBJ databases">
        <authorList>
            <person name="Kucharzyk K."/>
            <person name="Murdoch R.W."/>
            <person name="Higgins S."/>
            <person name="Loffler F."/>
        </authorList>
    </citation>
    <scope>NUCLEOTIDE SEQUENCE</scope>
</reference>
<protein>
    <submittedName>
        <fullName evidence="1">Uncharacterized protein</fullName>
    </submittedName>
</protein>
<organism evidence="1">
    <name type="scientific">bioreactor metagenome</name>
    <dbReference type="NCBI Taxonomy" id="1076179"/>
    <lineage>
        <taxon>unclassified sequences</taxon>
        <taxon>metagenomes</taxon>
        <taxon>ecological metagenomes</taxon>
    </lineage>
</organism>
<dbReference type="AlphaFoldDB" id="A0A645ERH8"/>